<dbReference type="GO" id="GO:0046983">
    <property type="term" value="F:protein dimerization activity"/>
    <property type="evidence" value="ECO:0007669"/>
    <property type="project" value="InterPro"/>
</dbReference>
<dbReference type="InterPro" id="IPR011598">
    <property type="entry name" value="bHLH_dom"/>
</dbReference>
<evidence type="ECO:0000259" key="8">
    <source>
        <dbReference type="PROSITE" id="PS50888"/>
    </source>
</evidence>
<dbReference type="HOGENOM" id="CLU_084234_1_1_1"/>
<dbReference type="EMBL" id="AFYH01085248">
    <property type="status" value="NOT_ANNOTATED_CDS"/>
    <property type="molecule type" value="Genomic_DNA"/>
</dbReference>
<dbReference type="FunFam" id="4.10.280.10:FF:000056">
    <property type="entry name" value="mesogenin-1"/>
    <property type="match status" value="1"/>
</dbReference>
<dbReference type="STRING" id="7897.ENSLACP00000016994"/>
<dbReference type="PROSITE" id="PS50888">
    <property type="entry name" value="BHLH"/>
    <property type="match status" value="1"/>
</dbReference>
<protein>
    <recommendedName>
        <fullName evidence="7">Mesogenin-1</fullName>
    </recommendedName>
</protein>
<keyword evidence="10" id="KW-1185">Reference proteome</keyword>
<evidence type="ECO:0000256" key="6">
    <source>
        <dbReference type="ARBA" id="ARBA00023242"/>
    </source>
</evidence>
<dbReference type="Gene3D" id="4.10.280.10">
    <property type="entry name" value="Helix-loop-helix DNA-binding domain"/>
    <property type="match status" value="1"/>
</dbReference>
<dbReference type="SUPFAM" id="SSF47459">
    <property type="entry name" value="HLH, helix-loop-helix DNA-binding domain"/>
    <property type="match status" value="1"/>
</dbReference>
<dbReference type="FunCoup" id="H3B523">
    <property type="interactions" value="559"/>
</dbReference>
<dbReference type="GO" id="GO:0001707">
    <property type="term" value="P:mesoderm formation"/>
    <property type="evidence" value="ECO:0007669"/>
    <property type="project" value="TreeGrafter"/>
</dbReference>
<dbReference type="GO" id="GO:0005634">
    <property type="term" value="C:nucleus"/>
    <property type="evidence" value="ECO:0007669"/>
    <property type="project" value="TreeGrafter"/>
</dbReference>
<keyword evidence="3" id="KW-0805">Transcription regulation</keyword>
<evidence type="ECO:0000256" key="5">
    <source>
        <dbReference type="ARBA" id="ARBA00023163"/>
    </source>
</evidence>
<dbReference type="PANTHER" id="PTHR20937:SF4">
    <property type="entry name" value="MESOGENIN-1"/>
    <property type="match status" value="1"/>
</dbReference>
<dbReference type="Pfam" id="PF00010">
    <property type="entry name" value="HLH"/>
    <property type="match status" value="1"/>
</dbReference>
<keyword evidence="1" id="KW-0217">Developmental protein</keyword>
<evidence type="ECO:0000256" key="4">
    <source>
        <dbReference type="ARBA" id="ARBA00023125"/>
    </source>
</evidence>
<reference evidence="9" key="3">
    <citation type="submission" date="2025-09" db="UniProtKB">
        <authorList>
            <consortium name="Ensembl"/>
        </authorList>
    </citation>
    <scope>IDENTIFICATION</scope>
</reference>
<dbReference type="InterPro" id="IPR036638">
    <property type="entry name" value="HLH_DNA-bd_sf"/>
</dbReference>
<keyword evidence="4" id="KW-0238">DNA-binding</keyword>
<evidence type="ECO:0000256" key="2">
    <source>
        <dbReference type="ARBA" id="ARBA00022782"/>
    </source>
</evidence>
<dbReference type="InParanoid" id="H3B523"/>
<name>H3B523_LATCH</name>
<keyword evidence="5" id="KW-0804">Transcription</keyword>
<evidence type="ECO:0000256" key="3">
    <source>
        <dbReference type="ARBA" id="ARBA00023015"/>
    </source>
</evidence>
<evidence type="ECO:0000256" key="1">
    <source>
        <dbReference type="ARBA" id="ARBA00022473"/>
    </source>
</evidence>
<organism evidence="9 10">
    <name type="scientific">Latimeria chalumnae</name>
    <name type="common">Coelacanth</name>
    <dbReference type="NCBI Taxonomy" id="7897"/>
    <lineage>
        <taxon>Eukaryota</taxon>
        <taxon>Metazoa</taxon>
        <taxon>Chordata</taxon>
        <taxon>Craniata</taxon>
        <taxon>Vertebrata</taxon>
        <taxon>Euteleostomi</taxon>
        <taxon>Coelacanthiformes</taxon>
        <taxon>Coelacanthidae</taxon>
        <taxon>Latimeria</taxon>
    </lineage>
</organism>
<dbReference type="GeneTree" id="ENSGT00530000063712"/>
<evidence type="ECO:0000313" key="10">
    <source>
        <dbReference type="Proteomes" id="UP000008672"/>
    </source>
</evidence>
<dbReference type="GO" id="GO:0000981">
    <property type="term" value="F:DNA-binding transcription factor activity, RNA polymerase II-specific"/>
    <property type="evidence" value="ECO:0007669"/>
    <property type="project" value="TreeGrafter"/>
</dbReference>
<feature type="domain" description="BHLH" evidence="8">
    <location>
        <begin position="112"/>
        <end position="166"/>
    </location>
</feature>
<dbReference type="AlphaFoldDB" id="H3B523"/>
<dbReference type="CDD" id="cd18939">
    <property type="entry name" value="bHLH_TS_Msgn1"/>
    <property type="match status" value="1"/>
</dbReference>
<evidence type="ECO:0000256" key="7">
    <source>
        <dbReference type="ARBA" id="ARBA00039844"/>
    </source>
</evidence>
<dbReference type="PANTHER" id="PTHR20937">
    <property type="entry name" value="IP14615P"/>
    <property type="match status" value="1"/>
</dbReference>
<dbReference type="GO" id="GO:0000978">
    <property type="term" value="F:RNA polymerase II cis-regulatory region sequence-specific DNA binding"/>
    <property type="evidence" value="ECO:0007669"/>
    <property type="project" value="TreeGrafter"/>
</dbReference>
<reference evidence="10" key="1">
    <citation type="submission" date="2011-08" db="EMBL/GenBank/DDBJ databases">
        <title>The draft genome of Latimeria chalumnae.</title>
        <authorList>
            <person name="Di Palma F."/>
            <person name="Alfoldi J."/>
            <person name="Johnson J."/>
            <person name="Berlin A."/>
            <person name="Gnerre S."/>
            <person name="Jaffe D."/>
            <person name="MacCallum I."/>
            <person name="Young S."/>
            <person name="Walker B.J."/>
            <person name="Lander E."/>
            <person name="Lindblad-Toh K."/>
        </authorList>
    </citation>
    <scope>NUCLEOTIDE SEQUENCE [LARGE SCALE GENOMIC DNA]</scope>
    <source>
        <strain evidence="10">Wild caught</strain>
    </source>
</reference>
<evidence type="ECO:0000313" key="9">
    <source>
        <dbReference type="Ensembl" id="ENSLACP00000016994.1"/>
    </source>
</evidence>
<dbReference type="GO" id="GO:0030154">
    <property type="term" value="P:cell differentiation"/>
    <property type="evidence" value="ECO:0007669"/>
    <property type="project" value="UniProtKB-KW"/>
</dbReference>
<sequence>MEHLQETFLDLDADLDRNSSEFLNSWDWKTETGSFKPCRHAASPQSLSPASSFNSFFSASPPHLPAGTGGLMVYNLRDLAHTSLGNCEEYEETCTSLQGRTPHLAKPKMSAQRRRKASEREKLRMRTLANALHTLRNYLPPVFNQQGQPLTKIQTLKYTIQYINELSALLNDKIKSPRARVC</sequence>
<dbReference type="SMART" id="SM00353">
    <property type="entry name" value="HLH"/>
    <property type="match status" value="1"/>
</dbReference>
<dbReference type="eggNOG" id="KOG4029">
    <property type="taxonomic scope" value="Eukaryota"/>
</dbReference>
<gene>
    <name evidence="9" type="primary">MSGN1</name>
</gene>
<dbReference type="InterPro" id="IPR040259">
    <property type="entry name" value="Mesogenin/MesP"/>
</dbReference>
<keyword evidence="6" id="KW-0539">Nucleus</keyword>
<reference evidence="9" key="2">
    <citation type="submission" date="2025-08" db="UniProtKB">
        <authorList>
            <consortium name="Ensembl"/>
        </authorList>
    </citation>
    <scope>IDENTIFICATION</scope>
</reference>
<dbReference type="Ensembl" id="ENSLACT00000017114.1">
    <property type="protein sequence ID" value="ENSLACP00000016994.1"/>
    <property type="gene ID" value="ENSLACG00000014964.1"/>
</dbReference>
<dbReference type="Proteomes" id="UP000008672">
    <property type="component" value="Unassembled WGS sequence"/>
</dbReference>
<proteinExistence type="predicted"/>
<dbReference type="OMA" id="SSWDWKN"/>
<keyword evidence="2" id="KW-0221">Differentiation</keyword>
<accession>H3B523</accession>